<dbReference type="InterPro" id="IPR016181">
    <property type="entry name" value="Acyl_CoA_acyltransferase"/>
</dbReference>
<dbReference type="AlphaFoldDB" id="A0A7U4LGH3"/>
<dbReference type="Proteomes" id="UP000032300">
    <property type="component" value="Chromosome"/>
</dbReference>
<organism evidence="2 3">
    <name type="scientific">Sphingomonas hengshuiensis</name>
    <dbReference type="NCBI Taxonomy" id="1609977"/>
    <lineage>
        <taxon>Bacteria</taxon>
        <taxon>Pseudomonadati</taxon>
        <taxon>Pseudomonadota</taxon>
        <taxon>Alphaproteobacteria</taxon>
        <taxon>Sphingomonadales</taxon>
        <taxon>Sphingomonadaceae</taxon>
        <taxon>Sphingomonas</taxon>
    </lineage>
</organism>
<proteinExistence type="predicted"/>
<dbReference type="Pfam" id="PF00583">
    <property type="entry name" value="Acetyltransf_1"/>
    <property type="match status" value="1"/>
</dbReference>
<sequence length="161" mass="17063">MRWRAMEPGDLDGVAAVARVAFPDHPEDRACFAERLALCPSLCWVLDAGGVVAGYLIAYPWPLGAVPPLNALLGSLPAHADAHYLHDLALLPAARGGGHAAAGLALLFARVATPIALVSVNESAAFWRGHGFAVVDRPDLRAKLFSYGDAARYMVREPARG</sequence>
<accession>A0A7U4LGH3</accession>
<gene>
    <name evidence="2" type="ORF">TS85_18145</name>
</gene>
<feature type="domain" description="N-acetyltransferase" evidence="1">
    <location>
        <begin position="1"/>
        <end position="159"/>
    </location>
</feature>
<reference evidence="2 3" key="2">
    <citation type="submission" date="2015-02" db="EMBL/GenBank/DDBJ databases">
        <title>The complete genome of Sphingomonas hengshuiensis sp. WHSC-8 isolated from soil of Hengshui Lake.</title>
        <authorList>
            <person name="Wei S."/>
            <person name="Guo J."/>
            <person name="Su C."/>
            <person name="Wu R."/>
            <person name="Zhang Z."/>
            <person name="Liang K."/>
            <person name="Li H."/>
            <person name="Wang T."/>
            <person name="Liu H."/>
            <person name="Zhang C."/>
            <person name="Li Z."/>
            <person name="Wang Q."/>
            <person name="Meng J."/>
        </authorList>
    </citation>
    <scope>NUCLEOTIDE SEQUENCE [LARGE SCALE GENOMIC DNA]</scope>
    <source>
        <strain evidence="2 3">WHSC-8</strain>
    </source>
</reference>
<dbReference type="RefSeq" id="WP_227698531.1">
    <property type="nucleotide sequence ID" value="NZ_CP010836.1"/>
</dbReference>
<evidence type="ECO:0000259" key="1">
    <source>
        <dbReference type="PROSITE" id="PS51186"/>
    </source>
</evidence>
<name>A0A7U4LGH3_9SPHN</name>
<evidence type="ECO:0000313" key="3">
    <source>
        <dbReference type="Proteomes" id="UP000032300"/>
    </source>
</evidence>
<dbReference type="GO" id="GO:0016747">
    <property type="term" value="F:acyltransferase activity, transferring groups other than amino-acyl groups"/>
    <property type="evidence" value="ECO:0007669"/>
    <property type="project" value="InterPro"/>
</dbReference>
<dbReference type="EMBL" id="CP010836">
    <property type="protein sequence ID" value="AJP73303.1"/>
    <property type="molecule type" value="Genomic_DNA"/>
</dbReference>
<protein>
    <recommendedName>
        <fullName evidence="1">N-acetyltransferase domain-containing protein</fullName>
    </recommendedName>
</protein>
<dbReference type="InterPro" id="IPR000182">
    <property type="entry name" value="GNAT_dom"/>
</dbReference>
<dbReference type="Gene3D" id="3.40.630.30">
    <property type="match status" value="1"/>
</dbReference>
<keyword evidence="3" id="KW-1185">Reference proteome</keyword>
<evidence type="ECO:0000313" key="2">
    <source>
        <dbReference type="EMBL" id="AJP73303.1"/>
    </source>
</evidence>
<reference evidence="2 3" key="1">
    <citation type="journal article" date="2015" name="Int. J. Syst. Evol. Microbiol.">
        <title>Sphingomonas hengshuiensis sp. nov., isolated from lake wetland.</title>
        <authorList>
            <person name="Wei S."/>
            <person name="Wang T."/>
            <person name="Liu H."/>
            <person name="Zhang C."/>
            <person name="Guo J."/>
            <person name="Wang Q."/>
            <person name="Liang K."/>
            <person name="Zhang Z."/>
        </authorList>
    </citation>
    <scope>NUCLEOTIDE SEQUENCE [LARGE SCALE GENOMIC DNA]</scope>
    <source>
        <strain evidence="2 3">WHSC-8</strain>
    </source>
</reference>
<dbReference type="PROSITE" id="PS51186">
    <property type="entry name" value="GNAT"/>
    <property type="match status" value="1"/>
</dbReference>
<dbReference type="SUPFAM" id="SSF55729">
    <property type="entry name" value="Acyl-CoA N-acyltransferases (Nat)"/>
    <property type="match status" value="1"/>
</dbReference>
<dbReference type="KEGG" id="sphi:TS85_18145"/>